<feature type="compositionally biased region" description="Polar residues" evidence="1">
    <location>
        <begin position="84"/>
        <end position="95"/>
    </location>
</feature>
<comment type="caution">
    <text evidence="2">The sequence shown here is derived from an EMBL/GenBank/DDBJ whole genome shotgun (WGS) entry which is preliminary data.</text>
</comment>
<gene>
    <name evidence="2" type="ORF">CXG47_07505</name>
</gene>
<proteinExistence type="predicted"/>
<dbReference type="Proteomes" id="UP000234744">
    <property type="component" value="Unassembled WGS sequence"/>
</dbReference>
<sequence length="95" mass="10134">MALCVVPCCGAEGVRREALFVGAALCRERAAQRPQDFNIKAEIAGAAMRPFRDTRPLLQGIVYCLTIRKDDPAGTPGGPASTVRHCSSTPAHRIA</sequence>
<feature type="region of interest" description="Disordered" evidence="1">
    <location>
        <begin position="72"/>
        <end position="95"/>
    </location>
</feature>
<reference evidence="2 3" key="1">
    <citation type="submission" date="2017-12" db="EMBL/GenBank/DDBJ databases">
        <title>Detection of the carbapenemase gene blaVIM-5 in members of the Pseudomonas putida group isolated from polluted Nigerian wetlands.</title>
        <authorList>
            <person name="Adelowo O."/>
            <person name="Vollmers J."/>
            <person name="Maeusezahl I."/>
            <person name="Kaster A.-K."/>
            <person name="Mueller J.A."/>
        </authorList>
    </citation>
    <scope>NUCLEOTIDE SEQUENCE [LARGE SCALE GENOMIC DNA]</scope>
    <source>
        <strain evidence="2 3">MR69</strain>
    </source>
</reference>
<keyword evidence="3" id="KW-1185">Reference proteome</keyword>
<dbReference type="EMBL" id="PJCJ01000003">
    <property type="protein sequence ID" value="PLV15670.1"/>
    <property type="molecule type" value="Genomic_DNA"/>
</dbReference>
<evidence type="ECO:0000256" key="1">
    <source>
        <dbReference type="SAM" id="MobiDB-lite"/>
    </source>
</evidence>
<name>A0ABX4U4Z7_PSEDL</name>
<evidence type="ECO:0000313" key="2">
    <source>
        <dbReference type="EMBL" id="PLV15670.1"/>
    </source>
</evidence>
<evidence type="ECO:0000313" key="3">
    <source>
        <dbReference type="Proteomes" id="UP000234744"/>
    </source>
</evidence>
<protein>
    <submittedName>
        <fullName evidence="2">Uncharacterized protein</fullName>
    </submittedName>
</protein>
<accession>A0ABX4U4Z7</accession>
<organism evidence="2 3">
    <name type="scientific">Pseudomonas plecoglossicida</name>
    <dbReference type="NCBI Taxonomy" id="70775"/>
    <lineage>
        <taxon>Bacteria</taxon>
        <taxon>Pseudomonadati</taxon>
        <taxon>Pseudomonadota</taxon>
        <taxon>Gammaproteobacteria</taxon>
        <taxon>Pseudomonadales</taxon>
        <taxon>Pseudomonadaceae</taxon>
        <taxon>Pseudomonas</taxon>
    </lineage>
</organism>